<organism evidence="1 2">
    <name type="scientific">Yersinia pestis</name>
    <dbReference type="NCBI Taxonomy" id="632"/>
    <lineage>
        <taxon>Bacteria</taxon>
        <taxon>Pseudomonadati</taxon>
        <taxon>Pseudomonadota</taxon>
        <taxon>Gammaproteobacteria</taxon>
        <taxon>Enterobacterales</taxon>
        <taxon>Yersiniaceae</taxon>
        <taxon>Yersinia</taxon>
    </lineage>
</organism>
<dbReference type="DNASU" id="1145671"/>
<gene>
    <name evidence="1" type="ordered locus">y0724</name>
</gene>
<dbReference type="EMBL" id="AE009952">
    <property type="protein sequence ID" value="AAM84312.1"/>
    <property type="molecule type" value="Genomic_DNA"/>
</dbReference>
<name>Q8CLP2_YERPE</name>
<evidence type="ECO:0000313" key="1">
    <source>
        <dbReference type="EMBL" id="AAM84312.1"/>
    </source>
</evidence>
<sequence length="123" mass="13854">MFRSVRLFHSVQWFRLPRHRLSIGLQCLQSSRRAGRPSCTCGFAQHPTPTTWVPFFISSALRAGFNLHPCRLTPFADVLSAHPTCVLQSALADSPFKVNGLKVKIKNQLQMQNQRAKIEPAVV</sequence>
<reference evidence="1 2" key="1">
    <citation type="journal article" date="2002" name="J. Bacteriol.">
        <title>Genome sequence of Yersinia pestis KIM.</title>
        <authorList>
            <person name="Deng W."/>
            <person name="Burland V."/>
            <person name="Plunkett G.III."/>
            <person name="Boutin A."/>
            <person name="Mayhew G.F."/>
            <person name="Liss P."/>
            <person name="Perna N.T."/>
            <person name="Rose D.J."/>
            <person name="Mau B."/>
            <person name="Zhou S."/>
            <person name="Schwartz D.C."/>
            <person name="Fetherston J.D."/>
            <person name="Lindler L.E."/>
            <person name="Brubaker R.R."/>
            <person name="Plana G.V."/>
            <person name="Straley S.C."/>
            <person name="McDonough K.A."/>
            <person name="Nilles M.L."/>
            <person name="Matson J.S."/>
            <person name="Blattner F.R."/>
            <person name="Perry R.D."/>
        </authorList>
    </citation>
    <scope>NUCLEOTIDE SEQUENCE [LARGE SCALE GENOMIC DNA]</scope>
    <source>
        <strain evidence="2">KIM10+ / Biovar Mediaevalis</strain>
    </source>
</reference>
<dbReference type="HOGENOM" id="CLU_2014392_0_0_6"/>
<accession>Q8CLP2</accession>
<proteinExistence type="predicted"/>
<dbReference type="KEGG" id="ypk:y0724"/>
<protein>
    <submittedName>
        <fullName evidence="1">Uncharacterized protein</fullName>
    </submittedName>
</protein>
<dbReference type="AlphaFoldDB" id="Q8CLP2"/>
<evidence type="ECO:0000313" key="2">
    <source>
        <dbReference type="Proteomes" id="UP000002490"/>
    </source>
</evidence>
<dbReference type="Proteomes" id="UP000002490">
    <property type="component" value="Chromosome"/>
</dbReference>